<evidence type="ECO:0000313" key="1">
    <source>
        <dbReference type="EMBL" id="MDR6904076.1"/>
    </source>
</evidence>
<dbReference type="Proteomes" id="UP001250791">
    <property type="component" value="Unassembled WGS sequence"/>
</dbReference>
<dbReference type="EMBL" id="JAVDUP010000013">
    <property type="protein sequence ID" value="MDR6904076.1"/>
    <property type="molecule type" value="Genomic_DNA"/>
</dbReference>
<reference evidence="1 2" key="1">
    <citation type="submission" date="2023-07" db="EMBL/GenBank/DDBJ databases">
        <title>Sorghum-associated microbial communities from plants grown in Nebraska, USA.</title>
        <authorList>
            <person name="Schachtman D."/>
        </authorList>
    </citation>
    <scope>NUCLEOTIDE SEQUENCE [LARGE SCALE GENOMIC DNA]</scope>
    <source>
        <strain evidence="1 2">3199</strain>
    </source>
</reference>
<keyword evidence="2" id="KW-1185">Reference proteome</keyword>
<evidence type="ECO:0000313" key="2">
    <source>
        <dbReference type="Proteomes" id="UP001250791"/>
    </source>
</evidence>
<sequence>MKGIAGIEIDIETIDGKWKVSQNRPLADRQGVAEGLSAIDRTALAEMAGLVRRYSKQRETG</sequence>
<dbReference type="SUPFAM" id="SSF50475">
    <property type="entry name" value="FMN-binding split barrel"/>
    <property type="match status" value="1"/>
</dbReference>
<dbReference type="Gene3D" id="2.30.110.10">
    <property type="entry name" value="Electron Transport, Fmn-binding Protein, Chain A"/>
    <property type="match status" value="1"/>
</dbReference>
<name>A0ABU1SYL1_9HYPH</name>
<comment type="caution">
    <text evidence="1">The sequence shown here is derived from an EMBL/GenBank/DDBJ whole genome shotgun (WGS) entry which is preliminary data.</text>
</comment>
<proteinExistence type="predicted"/>
<accession>A0ABU1SYL1</accession>
<dbReference type="InterPro" id="IPR012349">
    <property type="entry name" value="Split_barrel_FMN-bd"/>
</dbReference>
<organism evidence="1 2">
    <name type="scientific">Rhizobium miluonense</name>
    <dbReference type="NCBI Taxonomy" id="411945"/>
    <lineage>
        <taxon>Bacteria</taxon>
        <taxon>Pseudomonadati</taxon>
        <taxon>Pseudomonadota</taxon>
        <taxon>Alphaproteobacteria</taxon>
        <taxon>Hyphomicrobiales</taxon>
        <taxon>Rhizobiaceae</taxon>
        <taxon>Rhizobium/Agrobacterium group</taxon>
        <taxon>Rhizobium</taxon>
    </lineage>
</organism>
<protein>
    <submittedName>
        <fullName evidence="1">Transcriptional regulator</fullName>
    </submittedName>
</protein>
<gene>
    <name evidence="1" type="ORF">J2W52_005709</name>
</gene>